<sequence>MIESSRPGSWYQDQGPDSDLSDNNLGGPIPHCLADSLETLFLQKNNFSGTIPQTYPKECDLRMMDMSQNQLTGKVPKSLSNCKMLQVLDLSNNQMKQTFPTWLGTLPRLQVLLLHFNMFHGLGSGLVVGFVMGDISMDRHPWLIRGIVQKFGLTEETENA</sequence>
<keyword evidence="5" id="KW-0677">Repeat</keyword>
<name>A0A164ZUZ1_DAUCS</name>
<reference evidence="10" key="1">
    <citation type="journal article" date="2016" name="Nat. Genet.">
        <title>A high-quality carrot genome assembly provides new insights into carotenoid accumulation and asterid genome evolution.</title>
        <authorList>
            <person name="Iorizzo M."/>
            <person name="Ellison S."/>
            <person name="Senalik D."/>
            <person name="Zeng P."/>
            <person name="Satapoomin P."/>
            <person name="Huang J."/>
            <person name="Bowman M."/>
            <person name="Iovene M."/>
            <person name="Sanseverino W."/>
            <person name="Cavagnaro P."/>
            <person name="Yildiz M."/>
            <person name="Macko-Podgorni A."/>
            <person name="Moranska E."/>
            <person name="Grzebelus E."/>
            <person name="Grzebelus D."/>
            <person name="Ashrafi H."/>
            <person name="Zheng Z."/>
            <person name="Cheng S."/>
            <person name="Spooner D."/>
            <person name="Van Deynze A."/>
            <person name="Simon P."/>
        </authorList>
    </citation>
    <scope>NUCLEOTIDE SEQUENCE [LARGE SCALE GENOMIC DNA]</scope>
    <source>
        <tissue evidence="10">Leaf</tissue>
    </source>
</reference>
<evidence type="ECO:0000256" key="3">
    <source>
        <dbReference type="ARBA" id="ARBA00022692"/>
    </source>
</evidence>
<evidence type="ECO:0000256" key="6">
    <source>
        <dbReference type="ARBA" id="ARBA00022989"/>
    </source>
</evidence>
<evidence type="ECO:0000256" key="1">
    <source>
        <dbReference type="ARBA" id="ARBA00004479"/>
    </source>
</evidence>
<proteinExistence type="predicted"/>
<evidence type="ECO:0008006" key="11">
    <source>
        <dbReference type="Google" id="ProtNLM"/>
    </source>
</evidence>
<evidence type="ECO:0000256" key="4">
    <source>
        <dbReference type="ARBA" id="ARBA00022729"/>
    </source>
</evidence>
<evidence type="ECO:0000313" key="10">
    <source>
        <dbReference type="EMBL" id="KZM96448.1"/>
    </source>
</evidence>
<feature type="region of interest" description="Disordered" evidence="9">
    <location>
        <begin position="1"/>
        <end position="25"/>
    </location>
</feature>
<dbReference type="FunFam" id="3.80.10.10:FF:000041">
    <property type="entry name" value="LRR receptor-like serine/threonine-protein kinase ERECTA"/>
    <property type="match status" value="1"/>
</dbReference>
<dbReference type="Gene3D" id="3.80.10.10">
    <property type="entry name" value="Ribonuclease Inhibitor"/>
    <property type="match status" value="1"/>
</dbReference>
<keyword evidence="2" id="KW-0433">Leucine-rich repeat</keyword>
<evidence type="ECO:0000256" key="2">
    <source>
        <dbReference type="ARBA" id="ARBA00022614"/>
    </source>
</evidence>
<keyword evidence="8" id="KW-0325">Glycoprotein</keyword>
<gene>
    <name evidence="10" type="ORF">DCAR_019690</name>
</gene>
<comment type="subcellular location">
    <subcellularLocation>
        <location evidence="1">Membrane</location>
        <topology evidence="1">Single-pass type I membrane protein</topology>
    </subcellularLocation>
</comment>
<comment type="caution">
    <text evidence="10">The sequence shown here is derived from an EMBL/GenBank/DDBJ whole genome shotgun (WGS) entry which is preliminary data.</text>
</comment>
<dbReference type="EMBL" id="LNRQ01000005">
    <property type="protein sequence ID" value="KZM96448.1"/>
    <property type="molecule type" value="Genomic_DNA"/>
</dbReference>
<dbReference type="Gramene" id="KZM96448">
    <property type="protein sequence ID" value="KZM96448"/>
    <property type="gene ID" value="DCAR_019690"/>
</dbReference>
<dbReference type="PANTHER" id="PTHR48061">
    <property type="entry name" value="LEUCINE-RICH REPEAT RECEPTOR PROTEIN KINASE EMS1-LIKE-RELATED"/>
    <property type="match status" value="1"/>
</dbReference>
<dbReference type="STRING" id="79200.A0A164ZUZ1"/>
<evidence type="ECO:0000256" key="5">
    <source>
        <dbReference type="ARBA" id="ARBA00022737"/>
    </source>
</evidence>
<evidence type="ECO:0000256" key="8">
    <source>
        <dbReference type="ARBA" id="ARBA00023180"/>
    </source>
</evidence>
<keyword evidence="7" id="KW-0472">Membrane</keyword>
<dbReference type="PANTHER" id="PTHR48061:SF2">
    <property type="entry name" value="RECEPTOR LIKE PROTEIN 30-LIKE"/>
    <property type="match status" value="1"/>
</dbReference>
<keyword evidence="6" id="KW-1133">Transmembrane helix</keyword>
<dbReference type="InterPro" id="IPR001611">
    <property type="entry name" value="Leu-rich_rpt"/>
</dbReference>
<keyword evidence="3" id="KW-0812">Transmembrane</keyword>
<dbReference type="AlphaFoldDB" id="A0A164ZUZ1"/>
<protein>
    <recommendedName>
        <fullName evidence="11">Leucine-rich repeat-containing N-terminal plant-type domain-containing protein</fullName>
    </recommendedName>
</protein>
<dbReference type="InterPro" id="IPR046956">
    <property type="entry name" value="RLP23-like"/>
</dbReference>
<dbReference type="InterPro" id="IPR032675">
    <property type="entry name" value="LRR_dom_sf"/>
</dbReference>
<accession>A0A164ZUZ1</accession>
<organism evidence="10">
    <name type="scientific">Daucus carota subsp. sativus</name>
    <name type="common">Carrot</name>
    <dbReference type="NCBI Taxonomy" id="79200"/>
    <lineage>
        <taxon>Eukaryota</taxon>
        <taxon>Viridiplantae</taxon>
        <taxon>Streptophyta</taxon>
        <taxon>Embryophyta</taxon>
        <taxon>Tracheophyta</taxon>
        <taxon>Spermatophyta</taxon>
        <taxon>Magnoliopsida</taxon>
        <taxon>eudicotyledons</taxon>
        <taxon>Gunneridae</taxon>
        <taxon>Pentapetalae</taxon>
        <taxon>asterids</taxon>
        <taxon>campanulids</taxon>
        <taxon>Apiales</taxon>
        <taxon>Apiaceae</taxon>
        <taxon>Apioideae</taxon>
        <taxon>Scandiceae</taxon>
        <taxon>Daucinae</taxon>
        <taxon>Daucus</taxon>
        <taxon>Daucus sect. Daucus</taxon>
    </lineage>
</organism>
<dbReference type="GO" id="GO:0016020">
    <property type="term" value="C:membrane"/>
    <property type="evidence" value="ECO:0007669"/>
    <property type="project" value="UniProtKB-SubCell"/>
</dbReference>
<evidence type="ECO:0000256" key="9">
    <source>
        <dbReference type="SAM" id="MobiDB-lite"/>
    </source>
</evidence>
<dbReference type="SUPFAM" id="SSF52058">
    <property type="entry name" value="L domain-like"/>
    <property type="match status" value="1"/>
</dbReference>
<dbReference type="Pfam" id="PF00560">
    <property type="entry name" value="LRR_1"/>
    <property type="match status" value="1"/>
</dbReference>
<dbReference type="Pfam" id="PF13855">
    <property type="entry name" value="LRR_8"/>
    <property type="match status" value="1"/>
</dbReference>
<keyword evidence="4" id="KW-0732">Signal</keyword>
<evidence type="ECO:0000256" key="7">
    <source>
        <dbReference type="ARBA" id="ARBA00023136"/>
    </source>
</evidence>